<evidence type="ECO:0000313" key="1">
    <source>
        <dbReference type="EMBL" id="SVD99813.1"/>
    </source>
</evidence>
<dbReference type="EMBL" id="UINC01187210">
    <property type="protein sequence ID" value="SVD99813.1"/>
    <property type="molecule type" value="Genomic_DNA"/>
</dbReference>
<accession>A0A382ZWP7</accession>
<organism evidence="1">
    <name type="scientific">marine metagenome</name>
    <dbReference type="NCBI Taxonomy" id="408172"/>
    <lineage>
        <taxon>unclassified sequences</taxon>
        <taxon>metagenomes</taxon>
        <taxon>ecological metagenomes</taxon>
    </lineage>
</organism>
<feature type="non-terminal residue" evidence="1">
    <location>
        <position position="1"/>
    </location>
</feature>
<sequence length="24" mass="2858">MKVIDNFLDGHQKHRDICCTDQKI</sequence>
<gene>
    <name evidence="1" type="ORF">METZ01_LOCUS452667</name>
</gene>
<feature type="non-terminal residue" evidence="1">
    <location>
        <position position="24"/>
    </location>
</feature>
<dbReference type="AlphaFoldDB" id="A0A382ZWP7"/>
<name>A0A382ZWP7_9ZZZZ</name>
<protein>
    <submittedName>
        <fullName evidence="1">Uncharacterized protein</fullName>
    </submittedName>
</protein>
<reference evidence="1" key="1">
    <citation type="submission" date="2018-05" db="EMBL/GenBank/DDBJ databases">
        <authorList>
            <person name="Lanie J.A."/>
            <person name="Ng W.-L."/>
            <person name="Kazmierczak K.M."/>
            <person name="Andrzejewski T.M."/>
            <person name="Davidsen T.M."/>
            <person name="Wayne K.J."/>
            <person name="Tettelin H."/>
            <person name="Glass J.I."/>
            <person name="Rusch D."/>
            <person name="Podicherti R."/>
            <person name="Tsui H.-C.T."/>
            <person name="Winkler M.E."/>
        </authorList>
    </citation>
    <scope>NUCLEOTIDE SEQUENCE</scope>
</reference>
<proteinExistence type="predicted"/>